<dbReference type="PROSITE" id="PS51671">
    <property type="entry name" value="ACT"/>
    <property type="match status" value="1"/>
</dbReference>
<accession>A0A0F8YFQ7</accession>
<dbReference type="Gene3D" id="3.30.70.260">
    <property type="match status" value="1"/>
</dbReference>
<comment type="caution">
    <text evidence="2">The sequence shown here is derived from an EMBL/GenBank/DDBJ whole genome shotgun (WGS) entry which is preliminary data.</text>
</comment>
<organism evidence="2">
    <name type="scientific">marine sediment metagenome</name>
    <dbReference type="NCBI Taxonomy" id="412755"/>
    <lineage>
        <taxon>unclassified sequences</taxon>
        <taxon>metagenomes</taxon>
        <taxon>ecological metagenomes</taxon>
    </lineage>
</organism>
<dbReference type="InterPro" id="IPR002912">
    <property type="entry name" value="ACT_dom"/>
</dbReference>
<dbReference type="SUPFAM" id="SSF55021">
    <property type="entry name" value="ACT-like"/>
    <property type="match status" value="1"/>
</dbReference>
<reference evidence="2" key="1">
    <citation type="journal article" date="2015" name="Nature">
        <title>Complex archaea that bridge the gap between prokaryotes and eukaryotes.</title>
        <authorList>
            <person name="Spang A."/>
            <person name="Saw J.H."/>
            <person name="Jorgensen S.L."/>
            <person name="Zaremba-Niedzwiedzka K."/>
            <person name="Martijn J."/>
            <person name="Lind A.E."/>
            <person name="van Eijk R."/>
            <person name="Schleper C."/>
            <person name="Guy L."/>
            <person name="Ettema T.J."/>
        </authorList>
    </citation>
    <scope>NUCLEOTIDE SEQUENCE</scope>
</reference>
<proteinExistence type="predicted"/>
<evidence type="ECO:0000259" key="1">
    <source>
        <dbReference type="PROSITE" id="PS51671"/>
    </source>
</evidence>
<dbReference type="EMBL" id="LAZR01053630">
    <property type="protein sequence ID" value="KKK80328.1"/>
    <property type="molecule type" value="Genomic_DNA"/>
</dbReference>
<dbReference type="InterPro" id="IPR045865">
    <property type="entry name" value="ACT-like_dom_sf"/>
</dbReference>
<protein>
    <recommendedName>
        <fullName evidence="1">ACT domain-containing protein</fullName>
    </recommendedName>
</protein>
<feature type="non-terminal residue" evidence="2">
    <location>
        <position position="1"/>
    </location>
</feature>
<feature type="domain" description="ACT" evidence="1">
    <location>
        <begin position="40"/>
        <end position="112"/>
    </location>
</feature>
<sequence length="112" mass="12558">EDNCATMAAEQLCDFWEYGAIKNSVNFPEMPLVPYQASLRLLFLHRNEPGKLKEITTRLADLGANVVAMTNRAKGDYAATLVDFEARTPKETLTALEEIDTLRVFKVAVRPL</sequence>
<name>A0A0F8YFQ7_9ZZZZ</name>
<dbReference type="AlphaFoldDB" id="A0A0F8YFQ7"/>
<evidence type="ECO:0000313" key="2">
    <source>
        <dbReference type="EMBL" id="KKK80328.1"/>
    </source>
</evidence>
<gene>
    <name evidence="2" type="ORF">LCGC14_2824610</name>
</gene>